<reference evidence="1" key="1">
    <citation type="journal article" date="2021" name="Microb. Physiol.">
        <title>Proteogenomic Insights into the Physiology of Marine, Sulfate-Reducing, Filamentous Desulfonema limicola and Desulfonema magnum.</title>
        <authorList>
            <person name="Schnaars V."/>
            <person name="Wohlbrand L."/>
            <person name="Scheve S."/>
            <person name="Hinrichs C."/>
            <person name="Reinhardt R."/>
            <person name="Rabus R."/>
        </authorList>
    </citation>
    <scope>NUCLEOTIDE SEQUENCE</scope>
    <source>
        <strain evidence="1">4be13</strain>
    </source>
</reference>
<sequence length="78" mass="8269">MNLACPVSHVGMPENQSQSAFRTHLRTGMPGSFFSHLSACSEVAGTVTRIGAEQQIPAYLAFKSACQAGRMASAPQRS</sequence>
<dbReference type="AlphaFoldDB" id="A0A975BFW6"/>
<keyword evidence="2" id="KW-1185">Reference proteome</keyword>
<dbReference type="KEGG" id="dmm:dnm_007570"/>
<dbReference type="Proteomes" id="UP000663722">
    <property type="component" value="Chromosome"/>
</dbReference>
<gene>
    <name evidence="1" type="ORF">dnm_007570</name>
</gene>
<dbReference type="EMBL" id="CP061800">
    <property type="protein sequence ID" value="QTA84757.1"/>
    <property type="molecule type" value="Genomic_DNA"/>
</dbReference>
<proteinExistence type="predicted"/>
<protein>
    <submittedName>
        <fullName evidence="1">Uncharacterized protein</fullName>
    </submittedName>
</protein>
<accession>A0A975BFW6</accession>
<name>A0A975BFW6_9BACT</name>
<evidence type="ECO:0000313" key="1">
    <source>
        <dbReference type="EMBL" id="QTA84757.1"/>
    </source>
</evidence>
<evidence type="ECO:0000313" key="2">
    <source>
        <dbReference type="Proteomes" id="UP000663722"/>
    </source>
</evidence>
<organism evidence="1 2">
    <name type="scientific">Desulfonema magnum</name>
    <dbReference type="NCBI Taxonomy" id="45655"/>
    <lineage>
        <taxon>Bacteria</taxon>
        <taxon>Pseudomonadati</taxon>
        <taxon>Thermodesulfobacteriota</taxon>
        <taxon>Desulfobacteria</taxon>
        <taxon>Desulfobacterales</taxon>
        <taxon>Desulfococcaceae</taxon>
        <taxon>Desulfonema</taxon>
    </lineage>
</organism>